<reference evidence="9" key="1">
    <citation type="submission" date="2019-12" db="EMBL/GenBank/DDBJ databases">
        <title>Genome sequencing and annotation of Brassica cretica.</title>
        <authorList>
            <person name="Studholme D.J."/>
            <person name="Sarris P.F."/>
        </authorList>
    </citation>
    <scope>NUCLEOTIDE SEQUENCE</scope>
    <source>
        <strain evidence="9">PFS-102/07</strain>
        <tissue evidence="9">Leaf</tissue>
    </source>
</reference>
<evidence type="ECO:0000256" key="4">
    <source>
        <dbReference type="ARBA" id="ARBA00022723"/>
    </source>
</evidence>
<sequence length="146" mass="16877">MPLWVVLTNQGMDLWSDLGHARFGKVYRSDLERKNGLGKASRLFDQENSNHENDHRRDDTATTYHIASQPSDHLTIHNPTVMISTKNDNDFLRTCSLCNQNLCHRRDIYMYRGDNAFCSLECRGKQIKLDERKVNNGVASNKPIRI</sequence>
<dbReference type="PANTHER" id="PTHR33059:SF102">
    <property type="entry name" value="PROTEIN INCREASED RESISTANCE TO MYZUS PERSICAE 1"/>
    <property type="match status" value="1"/>
</dbReference>
<organism evidence="9">
    <name type="scientific">Brassica cretica</name>
    <name type="common">Mustard</name>
    <dbReference type="NCBI Taxonomy" id="69181"/>
    <lineage>
        <taxon>Eukaryota</taxon>
        <taxon>Viridiplantae</taxon>
        <taxon>Streptophyta</taxon>
        <taxon>Embryophyta</taxon>
        <taxon>Tracheophyta</taxon>
        <taxon>Spermatophyta</taxon>
        <taxon>Magnoliopsida</taxon>
        <taxon>eudicotyledons</taxon>
        <taxon>Gunneridae</taxon>
        <taxon>Pentapetalae</taxon>
        <taxon>rosids</taxon>
        <taxon>malvids</taxon>
        <taxon>Brassicales</taxon>
        <taxon>Brassicaceae</taxon>
        <taxon>Brassiceae</taxon>
        <taxon>Brassica</taxon>
    </lineage>
</organism>
<evidence type="ECO:0000259" key="8">
    <source>
        <dbReference type="PROSITE" id="PS51795"/>
    </source>
</evidence>
<dbReference type="Pfam" id="PF04570">
    <property type="entry name" value="zf-FLZ"/>
    <property type="match status" value="1"/>
</dbReference>
<proteinExistence type="inferred from homology"/>
<evidence type="ECO:0000256" key="7">
    <source>
        <dbReference type="SAM" id="MobiDB-lite"/>
    </source>
</evidence>
<evidence type="ECO:0000256" key="6">
    <source>
        <dbReference type="PROSITE-ProRule" id="PRU01131"/>
    </source>
</evidence>
<evidence type="ECO:0000256" key="3">
    <source>
        <dbReference type="ARBA" id="ARBA00022490"/>
    </source>
</evidence>
<dbReference type="GO" id="GO:0008270">
    <property type="term" value="F:zinc ion binding"/>
    <property type="evidence" value="ECO:0007669"/>
    <property type="project" value="UniProtKB-KW"/>
</dbReference>
<keyword evidence="4" id="KW-0479">Metal-binding</keyword>
<evidence type="ECO:0000256" key="1">
    <source>
        <dbReference type="ARBA" id="ARBA00004496"/>
    </source>
</evidence>
<evidence type="ECO:0000313" key="9">
    <source>
        <dbReference type="EMBL" id="KAF2613458.1"/>
    </source>
</evidence>
<accession>A0A8S9M607</accession>
<feature type="domain" description="FLZ-type" evidence="8">
    <location>
        <begin position="90"/>
        <end position="134"/>
    </location>
</feature>
<evidence type="ECO:0000256" key="5">
    <source>
        <dbReference type="ARBA" id="ARBA00022771"/>
    </source>
</evidence>
<dbReference type="GO" id="GO:0005737">
    <property type="term" value="C:cytoplasm"/>
    <property type="evidence" value="ECO:0007669"/>
    <property type="project" value="UniProtKB-SubCell"/>
</dbReference>
<keyword evidence="5" id="KW-0863">Zinc-finger</keyword>
<feature type="compositionally biased region" description="Basic and acidic residues" evidence="7">
    <location>
        <begin position="42"/>
        <end position="58"/>
    </location>
</feature>
<keyword evidence="5" id="KW-0862">Zinc</keyword>
<comment type="caution">
    <text evidence="9">The sequence shown here is derived from an EMBL/GenBank/DDBJ whole genome shotgun (WGS) entry which is preliminary data.</text>
</comment>
<dbReference type="AlphaFoldDB" id="A0A8S9M607"/>
<dbReference type="PANTHER" id="PTHR33059">
    <property type="entry name" value="FCS-LIKE ZINC FINGER 5"/>
    <property type="match status" value="1"/>
</dbReference>
<comment type="similarity">
    <text evidence="2">Belongs to the FLZ family.</text>
</comment>
<feature type="zinc finger region" description="FLZ-type" evidence="6">
    <location>
        <begin position="90"/>
        <end position="134"/>
    </location>
</feature>
<dbReference type="InterPro" id="IPR007650">
    <property type="entry name" value="Zf-FLZ_dom"/>
</dbReference>
<gene>
    <name evidence="9" type="ORF">F2Q70_00010796</name>
</gene>
<dbReference type="EMBL" id="QGKY02000089">
    <property type="protein sequence ID" value="KAF2613458.1"/>
    <property type="molecule type" value="Genomic_DNA"/>
</dbReference>
<keyword evidence="3" id="KW-0963">Cytoplasm</keyword>
<comment type="subcellular location">
    <subcellularLocation>
        <location evidence="1">Cytoplasm</location>
    </subcellularLocation>
</comment>
<name>A0A8S9M607_BRACR</name>
<protein>
    <recommendedName>
        <fullName evidence="8">FLZ-type domain-containing protein</fullName>
    </recommendedName>
</protein>
<feature type="region of interest" description="Disordered" evidence="7">
    <location>
        <begin position="39"/>
        <end position="58"/>
    </location>
</feature>
<evidence type="ECO:0000256" key="2">
    <source>
        <dbReference type="ARBA" id="ARBA00009374"/>
    </source>
</evidence>
<dbReference type="PROSITE" id="PS51795">
    <property type="entry name" value="ZF_FLZ"/>
    <property type="match status" value="1"/>
</dbReference>